<reference evidence="1 2" key="1">
    <citation type="submission" date="2018-11" db="EMBL/GenBank/DDBJ databases">
        <title>Genome sequencing of Lachnoanaerobaculum sp. KCOM 2030 (= ChDC B114).</title>
        <authorList>
            <person name="Kook J.-K."/>
            <person name="Park S.-N."/>
            <person name="Lim Y.K."/>
        </authorList>
    </citation>
    <scope>NUCLEOTIDE SEQUENCE [LARGE SCALE GENOMIC DNA]</scope>
    <source>
        <strain evidence="1 2">KCOM 2030</strain>
    </source>
</reference>
<evidence type="ECO:0000313" key="2">
    <source>
        <dbReference type="Proteomes" id="UP000272490"/>
    </source>
</evidence>
<organism evidence="1 2">
    <name type="scientific">Lachnoanaerobaculum gingivalis</name>
    <dbReference type="NCBI Taxonomy" id="2490855"/>
    <lineage>
        <taxon>Bacteria</taxon>
        <taxon>Bacillati</taxon>
        <taxon>Bacillota</taxon>
        <taxon>Clostridia</taxon>
        <taxon>Lachnospirales</taxon>
        <taxon>Lachnospiraceae</taxon>
        <taxon>Lachnoanaerobaculum</taxon>
    </lineage>
</organism>
<dbReference type="AlphaFoldDB" id="A0A3P3QTE3"/>
<proteinExistence type="predicted"/>
<dbReference type="RefSeq" id="WP_128675093.1">
    <property type="nucleotide sequence ID" value="NZ_RRCO01000007.1"/>
</dbReference>
<comment type="caution">
    <text evidence="1">The sequence shown here is derived from an EMBL/GenBank/DDBJ whole genome shotgun (WGS) entry which is preliminary data.</text>
</comment>
<dbReference type="Proteomes" id="UP000272490">
    <property type="component" value="Unassembled WGS sequence"/>
</dbReference>
<accession>A0A3P3QTE3</accession>
<keyword evidence="2" id="KW-1185">Reference proteome</keyword>
<name>A0A3P3QTE3_9FIRM</name>
<protein>
    <submittedName>
        <fullName evidence="1">Uncharacterized protein</fullName>
    </submittedName>
</protein>
<gene>
    <name evidence="1" type="ORF">EHV10_13460</name>
</gene>
<sequence>MKTEFKFRPIYLSRKGRITALVIYRILEQKLKEKYTCEELIDTIRFMDMMLCTMILDLEQITG</sequence>
<evidence type="ECO:0000313" key="1">
    <source>
        <dbReference type="EMBL" id="RRJ24385.1"/>
    </source>
</evidence>
<dbReference type="OrthoDB" id="9767746at2"/>
<dbReference type="EMBL" id="RRCO01000007">
    <property type="protein sequence ID" value="RRJ24385.1"/>
    <property type="molecule type" value="Genomic_DNA"/>
</dbReference>